<evidence type="ECO:0000256" key="11">
    <source>
        <dbReference type="ARBA" id="ARBA00047984"/>
    </source>
</evidence>
<dbReference type="GO" id="GO:0016787">
    <property type="term" value="F:hydrolase activity"/>
    <property type="evidence" value="ECO:0007669"/>
    <property type="project" value="UniProtKB-KW"/>
</dbReference>
<feature type="domain" description="DNA2/NAM7 helicase helicase" evidence="13">
    <location>
        <begin position="648"/>
        <end position="736"/>
    </location>
</feature>
<dbReference type="InterPro" id="IPR041679">
    <property type="entry name" value="DNA2/NAM7-like_C"/>
</dbReference>
<dbReference type="GO" id="GO:0003724">
    <property type="term" value="F:RNA helicase activity"/>
    <property type="evidence" value="ECO:0007669"/>
    <property type="project" value="UniProtKB-EC"/>
</dbReference>
<keyword evidence="17" id="KW-1185">Reference proteome</keyword>
<comment type="similarity">
    <text evidence="2">Belongs to the DNA2/NAM7 helicase family. SDE3 subfamily.</text>
</comment>
<evidence type="ECO:0000313" key="17">
    <source>
        <dbReference type="Proteomes" id="UP000694844"/>
    </source>
</evidence>
<evidence type="ECO:0000256" key="2">
    <source>
        <dbReference type="ARBA" id="ARBA00005601"/>
    </source>
</evidence>
<feature type="domain" description="DNA2/NAM7 helicase-like C-terminal" evidence="14">
    <location>
        <begin position="865"/>
        <end position="1050"/>
    </location>
</feature>
<dbReference type="Pfam" id="PF21635">
    <property type="entry name" value="Mov-10_helical"/>
    <property type="match status" value="1"/>
</dbReference>
<name>A0A8B8BBM7_CRAVI</name>
<dbReference type="CDD" id="cd18808">
    <property type="entry name" value="SF1_C_Upf1"/>
    <property type="match status" value="1"/>
</dbReference>
<dbReference type="GO" id="GO:0031047">
    <property type="term" value="P:regulatory ncRNA-mediated gene silencing"/>
    <property type="evidence" value="ECO:0007669"/>
    <property type="project" value="UniProtKB-KW"/>
</dbReference>
<keyword evidence="5" id="KW-0547">Nucleotide-binding</keyword>
<dbReference type="GO" id="GO:0005524">
    <property type="term" value="F:ATP binding"/>
    <property type="evidence" value="ECO:0007669"/>
    <property type="project" value="UniProtKB-KW"/>
</dbReference>
<dbReference type="Pfam" id="PF21634">
    <property type="entry name" value="MOV-10_beta-barrel"/>
    <property type="match status" value="1"/>
</dbReference>
<dbReference type="OrthoDB" id="6513042at2759"/>
<keyword evidence="8" id="KW-0067">ATP-binding</keyword>
<gene>
    <name evidence="18" type="primary">LOC111108655</name>
</gene>
<keyword evidence="4" id="KW-0963">Cytoplasm</keyword>
<dbReference type="InterPro" id="IPR041677">
    <property type="entry name" value="DNA2/NAM7_AAA_11"/>
</dbReference>
<organism evidence="17 18">
    <name type="scientific">Crassostrea virginica</name>
    <name type="common">Eastern oyster</name>
    <dbReference type="NCBI Taxonomy" id="6565"/>
    <lineage>
        <taxon>Eukaryota</taxon>
        <taxon>Metazoa</taxon>
        <taxon>Spiralia</taxon>
        <taxon>Lophotrochozoa</taxon>
        <taxon>Mollusca</taxon>
        <taxon>Bivalvia</taxon>
        <taxon>Autobranchia</taxon>
        <taxon>Pteriomorphia</taxon>
        <taxon>Ostreida</taxon>
        <taxon>Ostreoidea</taxon>
        <taxon>Ostreidae</taxon>
        <taxon>Crassostrea</taxon>
    </lineage>
</organism>
<dbReference type="Pfam" id="PF13086">
    <property type="entry name" value="AAA_11"/>
    <property type="match status" value="2"/>
</dbReference>
<dbReference type="AlphaFoldDB" id="A0A8B8BBM7"/>
<dbReference type="GeneID" id="111108655"/>
<evidence type="ECO:0000256" key="5">
    <source>
        <dbReference type="ARBA" id="ARBA00022741"/>
    </source>
</evidence>
<evidence type="ECO:0000256" key="6">
    <source>
        <dbReference type="ARBA" id="ARBA00022801"/>
    </source>
</evidence>
<keyword evidence="9" id="KW-0694">RNA-binding</keyword>
<proteinExistence type="inferred from homology"/>
<dbReference type="GO" id="GO:0036464">
    <property type="term" value="C:cytoplasmic ribonucleoprotein granule"/>
    <property type="evidence" value="ECO:0007669"/>
    <property type="project" value="UniProtKB-SubCell"/>
</dbReference>
<dbReference type="PANTHER" id="PTHR45418:SF1">
    <property type="entry name" value="CANCER_TESTIS ANTIGEN 55"/>
    <property type="match status" value="1"/>
</dbReference>
<dbReference type="RefSeq" id="XP_022300386.1">
    <property type="nucleotide sequence ID" value="XM_022444678.1"/>
</dbReference>
<keyword evidence="7" id="KW-0347">Helicase</keyword>
<dbReference type="PANTHER" id="PTHR45418">
    <property type="entry name" value="CANCER/TESTIS ANTIGEN 55"/>
    <property type="match status" value="1"/>
</dbReference>
<evidence type="ECO:0000259" key="15">
    <source>
        <dbReference type="Pfam" id="PF21634"/>
    </source>
</evidence>
<feature type="domain" description="Helicase MOV-10-like beta-barrel" evidence="15">
    <location>
        <begin position="511"/>
        <end position="580"/>
    </location>
</feature>
<protein>
    <recommendedName>
        <fullName evidence="3">RNA helicase</fullName>
        <ecNumber evidence="3">3.6.4.13</ecNumber>
    </recommendedName>
</protein>
<feature type="domain" description="Helicase MOV-10 helical" evidence="16">
    <location>
        <begin position="464"/>
        <end position="498"/>
    </location>
</feature>
<keyword evidence="6" id="KW-0378">Hydrolase</keyword>
<evidence type="ECO:0000256" key="12">
    <source>
        <dbReference type="SAM" id="MobiDB-lite"/>
    </source>
</evidence>
<dbReference type="CDD" id="cd18078">
    <property type="entry name" value="DEXXQc_Mov10L1"/>
    <property type="match status" value="1"/>
</dbReference>
<evidence type="ECO:0000256" key="9">
    <source>
        <dbReference type="ARBA" id="ARBA00022884"/>
    </source>
</evidence>
<dbReference type="InterPro" id="IPR047187">
    <property type="entry name" value="SF1_C_Upf1"/>
</dbReference>
<dbReference type="GO" id="GO:0003723">
    <property type="term" value="F:RNA binding"/>
    <property type="evidence" value="ECO:0007669"/>
    <property type="project" value="UniProtKB-KW"/>
</dbReference>
<evidence type="ECO:0000256" key="3">
    <source>
        <dbReference type="ARBA" id="ARBA00012552"/>
    </source>
</evidence>
<reference evidence="18" key="1">
    <citation type="submission" date="2025-08" db="UniProtKB">
        <authorList>
            <consortium name="RefSeq"/>
        </authorList>
    </citation>
    <scope>IDENTIFICATION</scope>
    <source>
        <tissue evidence="18">Whole sample</tissue>
    </source>
</reference>
<accession>A0A8B8BBM7</accession>
<dbReference type="InterPro" id="IPR049079">
    <property type="entry name" value="Mov-10_helical"/>
</dbReference>
<dbReference type="Gene3D" id="3.40.50.300">
    <property type="entry name" value="P-loop containing nucleotide triphosphate hydrolases"/>
    <property type="match status" value="2"/>
</dbReference>
<evidence type="ECO:0000256" key="7">
    <source>
        <dbReference type="ARBA" id="ARBA00022806"/>
    </source>
</evidence>
<dbReference type="InterPro" id="IPR049080">
    <property type="entry name" value="MOV-10-like_beta-barrel"/>
</dbReference>
<comment type="catalytic activity">
    <reaction evidence="11">
        <text>ATP + H2O = ADP + phosphate + H(+)</text>
        <dbReference type="Rhea" id="RHEA:13065"/>
        <dbReference type="ChEBI" id="CHEBI:15377"/>
        <dbReference type="ChEBI" id="CHEBI:15378"/>
        <dbReference type="ChEBI" id="CHEBI:30616"/>
        <dbReference type="ChEBI" id="CHEBI:43474"/>
        <dbReference type="ChEBI" id="CHEBI:456216"/>
        <dbReference type="EC" id="3.6.4.13"/>
    </reaction>
</comment>
<keyword evidence="10" id="KW-0943">RNA-mediated gene silencing</keyword>
<feature type="compositionally biased region" description="Polar residues" evidence="12">
    <location>
        <begin position="613"/>
        <end position="625"/>
    </location>
</feature>
<dbReference type="Proteomes" id="UP000694844">
    <property type="component" value="Chromosome 8"/>
</dbReference>
<evidence type="ECO:0000259" key="14">
    <source>
        <dbReference type="Pfam" id="PF13087"/>
    </source>
</evidence>
<dbReference type="Pfam" id="PF13087">
    <property type="entry name" value="AAA_12"/>
    <property type="match status" value="1"/>
</dbReference>
<evidence type="ECO:0000259" key="13">
    <source>
        <dbReference type="Pfam" id="PF13086"/>
    </source>
</evidence>
<dbReference type="InterPro" id="IPR027417">
    <property type="entry name" value="P-loop_NTPase"/>
</dbReference>
<comment type="subcellular location">
    <subcellularLocation>
        <location evidence="1">Cytoplasm</location>
        <location evidence="1">Cytoplasmic ribonucleoprotein granule</location>
    </subcellularLocation>
</comment>
<evidence type="ECO:0000259" key="16">
    <source>
        <dbReference type="Pfam" id="PF21635"/>
    </source>
</evidence>
<feature type="domain" description="DNA2/NAM7 helicase helicase" evidence="13">
    <location>
        <begin position="758"/>
        <end position="829"/>
    </location>
</feature>
<dbReference type="KEGG" id="cvn:111108655"/>
<dbReference type="EC" id="3.6.4.13" evidence="3"/>
<feature type="region of interest" description="Disordered" evidence="12">
    <location>
        <begin position="613"/>
        <end position="639"/>
    </location>
</feature>
<evidence type="ECO:0000313" key="18">
    <source>
        <dbReference type="RefSeq" id="XP_022300386.1"/>
    </source>
</evidence>
<evidence type="ECO:0000256" key="10">
    <source>
        <dbReference type="ARBA" id="ARBA00023158"/>
    </source>
</evidence>
<evidence type="ECO:0000256" key="4">
    <source>
        <dbReference type="ARBA" id="ARBA00022490"/>
    </source>
</evidence>
<dbReference type="SUPFAM" id="SSF52540">
    <property type="entry name" value="P-loop containing nucleoside triphosphate hydrolases"/>
    <property type="match status" value="1"/>
</dbReference>
<evidence type="ECO:0000256" key="8">
    <source>
        <dbReference type="ARBA" id="ARBA00022840"/>
    </source>
</evidence>
<evidence type="ECO:0000256" key="1">
    <source>
        <dbReference type="ARBA" id="ARBA00004331"/>
    </source>
</evidence>
<sequence length="1115" mass="124531">MFTALSKVFGFFVNEEDEMPESEDTTFQLDREVDSSDEEEGLSKSSHGRVTHIYQDYGLIDGEVFFTVKEVLSEKTLKLGEEINYVAKRENLSSGWMATSVSMATTWEIDEDDVQDKSMVGIIETFNGELGTINGHIQFSLEGVCSEDYFPWVGDYVTLEVRRMRGVLEGHGVRPLRRFQKEGLVSAVQQDHGYIDGDTFFPLSVCCEKYSPRKWDRVQTTVVESAQGKSSWRALSVQPVIVNPSLSVSAFSGPVKSSFLDDLQKNKNGIHVSSETDFGRVEMGGRKSLTVWVQNKGEATPVFHRAHLPAECTQIKIEGVKYLNEHTAMMKRGNVEVNKGKITLYPTMSLYINLSIEASYPGLEKQLLVLTFDNFQIGRYITAEISDPYHSLVTVGPAYRRGQQVSPLTKHKASVTSGQGWVIPGQRPQRNGRKHILKLPKHLSQYPVPQLLRENLLNGVPLLEICPELAQELTPDNYVKRMKTLLHLEEIQMDIDIREFDLSRVPLRPVGEYLGLSVPGLAEGRPSVLIGDKVMLFDPCDPKAPVHEGFVHEVLSEEVLLKFNADFHLGYNGKDYDVQFTFNRSPIRRSHQAVQFTVKLDERVLFPSLLSPQPSQLTKISSTPSPTGPGDRIGASPGGGMQFFNPGLNRQQKGAVWRVVHGQCRPVPYILFGPPGTGKTVTVVESILQVLTQIPHSRILACTPSNSAADLIAERLHMSGAIKTCDMIRLNASQRNLETIAACIAPYCTTGEDLQLAARYRVVVSTCISAGTLYTCGISEGHFTHVFVDEAGQATEPECLIAVNMAAGENGQIVLAGDPMQLGPVIRSKFAKSYDLDLSLLERLIDLPIYARDEIRFADNGAYDPLLVTKLVDNYRSHPAILTLTSKLFYYDELVERGDRELTHSLCQWPSLPRVGFPVLFHGVRGEDLREGNSPSWFNPAEVVQVVRYLQGVQSGQGVVSDDIGIITPYRKQVEKIRLLIDKLGMDKVKVGSVEEFQGQQRKVIIISTVRANESMIGFDKKHTLGFLSNPKRFNVAISRAQALLVIVGNPYVLAQDKYWQVLIQYCIENGGYCGCDIPELLPHNSLTNQMQDHKINIEEPNNPCKFNNVEREKK</sequence>
<dbReference type="FunFam" id="3.40.50.300:FF:000608">
    <property type="entry name" value="Mov10 RISC complex RNA helicase"/>
    <property type="match status" value="1"/>
</dbReference>